<feature type="domain" description="Flagellar hook-associated protein 2 C-terminal" evidence="7">
    <location>
        <begin position="228"/>
        <end position="452"/>
    </location>
</feature>
<dbReference type="AlphaFoldDB" id="A0A418XC08"/>
<keyword evidence="9" id="KW-1185">Reference proteome</keyword>
<comment type="caution">
    <text evidence="8">The sequence shown here is derived from an EMBL/GenBank/DDBJ whole genome shotgun (WGS) entry which is preliminary data.</text>
</comment>
<name>A0A418XC08_9PSED</name>
<evidence type="ECO:0000259" key="6">
    <source>
        <dbReference type="Pfam" id="PF02465"/>
    </source>
</evidence>
<keyword evidence="3" id="KW-0175">Coiled coil</keyword>
<comment type="subunit">
    <text evidence="2 5">Homopentamer.</text>
</comment>
<dbReference type="Proteomes" id="UP000284021">
    <property type="component" value="Unassembled WGS sequence"/>
</dbReference>
<sequence>MASNTTISGYNSGLDIKSIVASLVAVEKAPKEAQLKRLEAATTASFTGVGQLKGVIADLQAILKDLNKPELFENRTAVSSDSKLVSASASKAALSGSYKIAVERLASSSKVATAAVSGGSDYSFASGGTLTVSLGATALKPIDVPLNASLKDIRDAINTQLKSDGVSANIITDASTTPPTSRLALSSSKTGEGNDLTMKATVGSDLAVLDVPAKGTLPASGAIYISMAENAKFSIDGLPLESKTNSVVGSIEGVTFNLLAKTEVDKPITLTVDQDKSGVKSNIKKFVDSYNKLISVTSSLTGVTPVGEGKAPVTGALVGDASVRALLTTVRNELVKTSGDEGVRILADLGVTTQKDGTLKVDDSKLDKALSANFESVAAFFTGDQGLMKRLDSKLEPYTQTGGVLQQRLDGLQTTIKSVDTQRVALNLRVEKLQTRLLAQFNAMDSLVGQLSQTSNRLAQSLASLPGLVKN</sequence>
<evidence type="ECO:0000313" key="9">
    <source>
        <dbReference type="Proteomes" id="UP000284021"/>
    </source>
</evidence>
<dbReference type="InterPro" id="IPR010809">
    <property type="entry name" value="FliD_C"/>
</dbReference>
<dbReference type="PANTHER" id="PTHR30288:SF0">
    <property type="entry name" value="FLAGELLAR HOOK-ASSOCIATED PROTEIN 2"/>
    <property type="match status" value="1"/>
</dbReference>
<dbReference type="GO" id="GO:0005576">
    <property type="term" value="C:extracellular region"/>
    <property type="evidence" value="ECO:0007669"/>
    <property type="project" value="UniProtKB-SubCell"/>
</dbReference>
<evidence type="ECO:0000256" key="3">
    <source>
        <dbReference type="ARBA" id="ARBA00023054"/>
    </source>
</evidence>
<dbReference type="EMBL" id="QYUR01000006">
    <property type="protein sequence ID" value="RJG09863.1"/>
    <property type="molecule type" value="Genomic_DNA"/>
</dbReference>
<keyword evidence="5" id="KW-0964">Secreted</keyword>
<feature type="domain" description="Flagellar hook-associated protein 2 N-terminal" evidence="6">
    <location>
        <begin position="12"/>
        <end position="108"/>
    </location>
</feature>
<dbReference type="RefSeq" id="WP_119955553.1">
    <property type="nucleotide sequence ID" value="NZ_QYUR01000006.1"/>
</dbReference>
<dbReference type="InterPro" id="IPR010810">
    <property type="entry name" value="Flagellin_hook_IN_motif"/>
</dbReference>
<keyword evidence="8" id="KW-0966">Cell projection</keyword>
<evidence type="ECO:0000256" key="2">
    <source>
        <dbReference type="ARBA" id="ARBA00011255"/>
    </source>
</evidence>
<accession>A0A418XC08</accession>
<proteinExistence type="inferred from homology"/>
<dbReference type="InterPro" id="IPR003481">
    <property type="entry name" value="FliD_N"/>
</dbReference>
<gene>
    <name evidence="8" type="ORF">D3879_17545</name>
</gene>
<keyword evidence="8" id="KW-0282">Flagellum</keyword>
<comment type="function">
    <text evidence="5">Required for morphogenesis and for the elongation of the flagellar filament by facilitating polymerization of the flagellin monomers at the tip of growing filament. Forms a capping structure, which prevents flagellin subunits (transported through the central channel of the flagellum) from leaking out without polymerization at the distal end.</text>
</comment>
<dbReference type="GO" id="GO:0009424">
    <property type="term" value="C:bacterial-type flagellum hook"/>
    <property type="evidence" value="ECO:0007669"/>
    <property type="project" value="UniProtKB-UniRule"/>
</dbReference>
<dbReference type="Pfam" id="PF02465">
    <property type="entry name" value="FliD_N"/>
    <property type="match status" value="1"/>
</dbReference>
<dbReference type="Pfam" id="PF07196">
    <property type="entry name" value="Flagellin_IN"/>
    <property type="match status" value="1"/>
</dbReference>
<comment type="similarity">
    <text evidence="1 5">Belongs to the FliD family.</text>
</comment>
<evidence type="ECO:0000256" key="1">
    <source>
        <dbReference type="ARBA" id="ARBA00009764"/>
    </source>
</evidence>
<evidence type="ECO:0000313" key="8">
    <source>
        <dbReference type="EMBL" id="RJG09863.1"/>
    </source>
</evidence>
<evidence type="ECO:0000256" key="5">
    <source>
        <dbReference type="RuleBase" id="RU362066"/>
    </source>
</evidence>
<dbReference type="OrthoDB" id="9810816at2"/>
<dbReference type="GO" id="GO:0071973">
    <property type="term" value="P:bacterial-type flagellum-dependent cell motility"/>
    <property type="evidence" value="ECO:0007669"/>
    <property type="project" value="TreeGrafter"/>
</dbReference>
<keyword evidence="4 5" id="KW-0975">Bacterial flagellum</keyword>
<evidence type="ECO:0000259" key="7">
    <source>
        <dbReference type="Pfam" id="PF07195"/>
    </source>
</evidence>
<organism evidence="8 9">
    <name type="scientific">Pseudomonas cavernicola</name>
    <dbReference type="NCBI Taxonomy" id="2320866"/>
    <lineage>
        <taxon>Bacteria</taxon>
        <taxon>Pseudomonadati</taxon>
        <taxon>Pseudomonadota</taxon>
        <taxon>Gammaproteobacteria</taxon>
        <taxon>Pseudomonadales</taxon>
        <taxon>Pseudomonadaceae</taxon>
        <taxon>Pseudomonas</taxon>
    </lineage>
</organism>
<keyword evidence="8" id="KW-0969">Cilium</keyword>
<reference evidence="8 9" key="1">
    <citation type="submission" date="2018-09" db="EMBL/GenBank/DDBJ databases">
        <authorList>
            <person name="Zhu H."/>
        </authorList>
    </citation>
    <scope>NUCLEOTIDE SEQUENCE [LARGE SCALE GENOMIC DNA]</scope>
    <source>
        <strain evidence="8 9">K1S02-6</strain>
    </source>
</reference>
<dbReference type="GO" id="GO:0007155">
    <property type="term" value="P:cell adhesion"/>
    <property type="evidence" value="ECO:0007669"/>
    <property type="project" value="InterPro"/>
</dbReference>
<dbReference type="GO" id="GO:0009421">
    <property type="term" value="C:bacterial-type flagellum filament cap"/>
    <property type="evidence" value="ECO:0007669"/>
    <property type="project" value="InterPro"/>
</dbReference>
<protein>
    <recommendedName>
        <fullName evidence="5">Flagellar hook-associated protein 2</fullName>
        <shortName evidence="5">HAP2</shortName>
    </recommendedName>
    <alternativeName>
        <fullName evidence="5">Flagellar cap protein</fullName>
    </alternativeName>
</protein>
<dbReference type="Pfam" id="PF07195">
    <property type="entry name" value="FliD_C"/>
    <property type="match status" value="1"/>
</dbReference>
<dbReference type="InterPro" id="IPR040026">
    <property type="entry name" value="FliD"/>
</dbReference>
<comment type="subcellular location">
    <subcellularLocation>
        <location evidence="5">Secreted</location>
    </subcellularLocation>
    <subcellularLocation>
        <location evidence="5">Bacterial flagellum</location>
    </subcellularLocation>
</comment>
<dbReference type="PANTHER" id="PTHR30288">
    <property type="entry name" value="FLAGELLAR CAP/ASSEMBLY PROTEIN FLID"/>
    <property type="match status" value="1"/>
</dbReference>
<evidence type="ECO:0000256" key="4">
    <source>
        <dbReference type="ARBA" id="ARBA00023143"/>
    </source>
</evidence>